<feature type="compositionally biased region" description="Basic residues" evidence="7">
    <location>
        <begin position="224"/>
        <end position="262"/>
    </location>
</feature>
<keyword evidence="5" id="KW-0539">Nucleus</keyword>
<dbReference type="InParanoid" id="A0A024GDQ7"/>
<dbReference type="Pfam" id="PF00076">
    <property type="entry name" value="RRM_1"/>
    <property type="match status" value="2"/>
</dbReference>
<dbReference type="GO" id="GO:0003729">
    <property type="term" value="F:mRNA binding"/>
    <property type="evidence" value="ECO:0007669"/>
    <property type="project" value="TreeGrafter"/>
</dbReference>
<organism evidence="9 10">
    <name type="scientific">Albugo candida</name>
    <dbReference type="NCBI Taxonomy" id="65357"/>
    <lineage>
        <taxon>Eukaryota</taxon>
        <taxon>Sar</taxon>
        <taxon>Stramenopiles</taxon>
        <taxon>Oomycota</taxon>
        <taxon>Peronosporomycetes</taxon>
        <taxon>Albuginales</taxon>
        <taxon>Albuginaceae</taxon>
        <taxon>Albugo</taxon>
    </lineage>
</organism>
<dbReference type="EMBL" id="CAIX01000071">
    <property type="protein sequence ID" value="CCI44455.1"/>
    <property type="molecule type" value="Genomic_DNA"/>
</dbReference>
<sequence length="301" mass="34785">MSKRIYVGNLPMSIRTREVEDLFYKHGKIQDIDLKLPLRPPAYAFIDFEDARDAEDAIEARDGYKYEGQRLRVERANPKNTEKEKHVRGSRNNGSNTVKVTNLPSRVSWQDLKDFMRKAGEVTFAKIDKRGDGIVDFKHYDDMKYAIKRLDDTKFRNRFDRAYVRVRQLRGKRSQSPGRSRSRSQSRSQSRSNGSISASRSRSPSSSRSASRSRSRSPSLSDSKKRHPSRERKRSKKSTSRSASVKKRKKDKKRKRHRHHSKSVSSSSDMTPKHHESEVEAQEGQQDENTQASDEPSTEKA</sequence>
<feature type="compositionally biased region" description="Low complexity" evidence="7">
    <location>
        <begin position="174"/>
        <end position="221"/>
    </location>
</feature>
<dbReference type="GO" id="GO:0005737">
    <property type="term" value="C:cytoplasm"/>
    <property type="evidence" value="ECO:0007669"/>
    <property type="project" value="TreeGrafter"/>
</dbReference>
<feature type="domain" description="RRM" evidence="8">
    <location>
        <begin position="3"/>
        <end position="78"/>
    </location>
</feature>
<dbReference type="SMART" id="SM00360">
    <property type="entry name" value="RRM"/>
    <property type="match status" value="2"/>
</dbReference>
<keyword evidence="10" id="KW-1185">Reference proteome</keyword>
<comment type="caution">
    <text evidence="9">The sequence shown here is derived from an EMBL/GenBank/DDBJ whole genome shotgun (WGS) entry which is preliminary data.</text>
</comment>
<feature type="compositionally biased region" description="Basic and acidic residues" evidence="7">
    <location>
        <begin position="77"/>
        <end position="87"/>
    </location>
</feature>
<dbReference type="OrthoDB" id="1099063at2759"/>
<evidence type="ECO:0000256" key="4">
    <source>
        <dbReference type="ARBA" id="ARBA00022884"/>
    </source>
</evidence>
<feature type="compositionally biased region" description="Polar residues" evidence="7">
    <location>
        <begin position="90"/>
        <end position="100"/>
    </location>
</feature>
<name>A0A024GDQ7_9STRA</name>
<evidence type="ECO:0000256" key="3">
    <source>
        <dbReference type="ARBA" id="ARBA00022737"/>
    </source>
</evidence>
<evidence type="ECO:0000256" key="1">
    <source>
        <dbReference type="ARBA" id="ARBA00004123"/>
    </source>
</evidence>
<evidence type="ECO:0000256" key="6">
    <source>
        <dbReference type="PROSITE-ProRule" id="PRU00176"/>
    </source>
</evidence>
<evidence type="ECO:0000256" key="2">
    <source>
        <dbReference type="ARBA" id="ARBA00022664"/>
    </source>
</evidence>
<dbReference type="PANTHER" id="PTHR23003">
    <property type="entry name" value="RNA RECOGNITION MOTIF RRM DOMAIN CONTAINING PROTEIN"/>
    <property type="match status" value="1"/>
</dbReference>
<dbReference type="CDD" id="cd12599">
    <property type="entry name" value="RRM1_SF2_plant_like"/>
    <property type="match status" value="1"/>
</dbReference>
<dbReference type="FunCoup" id="A0A024GDQ7">
    <property type="interactions" value="594"/>
</dbReference>
<dbReference type="CDD" id="cd12339">
    <property type="entry name" value="RRM2_SRSF1_4_like"/>
    <property type="match status" value="1"/>
</dbReference>
<evidence type="ECO:0000256" key="7">
    <source>
        <dbReference type="SAM" id="MobiDB-lite"/>
    </source>
</evidence>
<evidence type="ECO:0000313" key="10">
    <source>
        <dbReference type="Proteomes" id="UP000053237"/>
    </source>
</evidence>
<dbReference type="GO" id="GO:0006397">
    <property type="term" value="P:mRNA processing"/>
    <property type="evidence" value="ECO:0007669"/>
    <property type="project" value="UniProtKB-KW"/>
</dbReference>
<dbReference type="Proteomes" id="UP000053237">
    <property type="component" value="Unassembled WGS sequence"/>
</dbReference>
<feature type="domain" description="RRM" evidence="8">
    <location>
        <begin position="96"/>
        <end position="171"/>
    </location>
</feature>
<feature type="region of interest" description="Disordered" evidence="7">
    <location>
        <begin position="166"/>
        <end position="301"/>
    </location>
</feature>
<keyword evidence="4 6" id="KW-0694">RNA-binding</keyword>
<feature type="region of interest" description="Disordered" evidence="7">
    <location>
        <begin position="77"/>
        <end position="100"/>
    </location>
</feature>
<dbReference type="GO" id="GO:0005634">
    <property type="term" value="C:nucleus"/>
    <property type="evidence" value="ECO:0007669"/>
    <property type="project" value="UniProtKB-SubCell"/>
</dbReference>
<dbReference type="Gene3D" id="3.30.70.330">
    <property type="match status" value="2"/>
</dbReference>
<evidence type="ECO:0000256" key="5">
    <source>
        <dbReference type="ARBA" id="ARBA00023242"/>
    </source>
</evidence>
<evidence type="ECO:0000313" key="9">
    <source>
        <dbReference type="EMBL" id="CCI44455.1"/>
    </source>
</evidence>
<dbReference type="SUPFAM" id="SSF54928">
    <property type="entry name" value="RNA-binding domain, RBD"/>
    <property type="match status" value="1"/>
</dbReference>
<gene>
    <name evidence="9" type="ORF">BN9_052640</name>
</gene>
<protein>
    <recommendedName>
        <fullName evidence="8">RRM domain-containing protein</fullName>
    </recommendedName>
</protein>
<dbReference type="STRING" id="65357.A0A024GDQ7"/>
<reference evidence="9 10" key="1">
    <citation type="submission" date="2012-05" db="EMBL/GenBank/DDBJ databases">
        <title>Recombination and specialization in a pathogen metapopulation.</title>
        <authorList>
            <person name="Gardiner A."/>
            <person name="Kemen E."/>
            <person name="Schultz-Larsen T."/>
            <person name="MacLean D."/>
            <person name="Van Oosterhout C."/>
            <person name="Jones J.D.G."/>
        </authorList>
    </citation>
    <scope>NUCLEOTIDE SEQUENCE [LARGE SCALE GENOMIC DNA]</scope>
    <source>
        <strain evidence="9 10">Ac Nc2</strain>
    </source>
</reference>
<evidence type="ECO:0000259" key="8">
    <source>
        <dbReference type="PROSITE" id="PS50102"/>
    </source>
</evidence>
<keyword evidence="2" id="KW-0507">mRNA processing</keyword>
<dbReference type="InterPro" id="IPR035979">
    <property type="entry name" value="RBD_domain_sf"/>
</dbReference>
<dbReference type="InterPro" id="IPR050374">
    <property type="entry name" value="RRT5_SRSF_SR"/>
</dbReference>
<dbReference type="PROSITE" id="PS50102">
    <property type="entry name" value="RRM"/>
    <property type="match status" value="2"/>
</dbReference>
<keyword evidence="3" id="KW-0677">Repeat</keyword>
<dbReference type="AlphaFoldDB" id="A0A024GDQ7"/>
<dbReference type="InterPro" id="IPR012677">
    <property type="entry name" value="Nucleotide-bd_a/b_plait_sf"/>
</dbReference>
<feature type="compositionally biased region" description="Polar residues" evidence="7">
    <location>
        <begin position="283"/>
        <end position="295"/>
    </location>
</feature>
<accession>A0A024GDQ7</accession>
<dbReference type="InterPro" id="IPR000504">
    <property type="entry name" value="RRM_dom"/>
</dbReference>
<proteinExistence type="predicted"/>
<comment type="subcellular location">
    <subcellularLocation>
        <location evidence="1">Nucleus</location>
    </subcellularLocation>
</comment>
<dbReference type="PANTHER" id="PTHR23003:SF62">
    <property type="entry name" value="SERINE_ARGININE (SR)-TYPE SHUTTLING MRNA BINDING PROTEIN NPL3"/>
    <property type="match status" value="1"/>
</dbReference>